<dbReference type="AlphaFoldDB" id="A0A482WZB5"/>
<evidence type="ECO:0000313" key="2">
    <source>
        <dbReference type="Proteomes" id="UP000291343"/>
    </source>
</evidence>
<gene>
    <name evidence="1" type="ORF">LSTR_LSTR005156</name>
</gene>
<keyword evidence="2" id="KW-1185">Reference proteome</keyword>
<organism evidence="1 2">
    <name type="scientific">Laodelphax striatellus</name>
    <name type="common">Small brown planthopper</name>
    <name type="synonym">Delphax striatella</name>
    <dbReference type="NCBI Taxonomy" id="195883"/>
    <lineage>
        <taxon>Eukaryota</taxon>
        <taxon>Metazoa</taxon>
        <taxon>Ecdysozoa</taxon>
        <taxon>Arthropoda</taxon>
        <taxon>Hexapoda</taxon>
        <taxon>Insecta</taxon>
        <taxon>Pterygota</taxon>
        <taxon>Neoptera</taxon>
        <taxon>Paraneoptera</taxon>
        <taxon>Hemiptera</taxon>
        <taxon>Auchenorrhyncha</taxon>
        <taxon>Fulgoroidea</taxon>
        <taxon>Delphacidae</taxon>
        <taxon>Criomorphinae</taxon>
        <taxon>Laodelphax</taxon>
    </lineage>
</organism>
<sequence>MTNNRISRWFLALQEFDLEMTHLPCRCKQPLTTCQGKLMIPITQDKPTPVMPLNHQSCTVPEHIRPSDPDRLLTLQSLREAQHRDEDLPASVNKWQTHQLMRKPALPCMHSS</sequence>
<evidence type="ECO:0000313" key="1">
    <source>
        <dbReference type="EMBL" id="RZF38909.1"/>
    </source>
</evidence>
<proteinExistence type="predicted"/>
<name>A0A482WZB5_LAOST</name>
<dbReference type="Proteomes" id="UP000291343">
    <property type="component" value="Unassembled WGS sequence"/>
</dbReference>
<dbReference type="InParanoid" id="A0A482WZB5"/>
<comment type="caution">
    <text evidence="1">The sequence shown here is derived from an EMBL/GenBank/DDBJ whole genome shotgun (WGS) entry which is preliminary data.</text>
</comment>
<dbReference type="EMBL" id="QKKF02021295">
    <property type="protein sequence ID" value="RZF38909.1"/>
    <property type="molecule type" value="Genomic_DNA"/>
</dbReference>
<protein>
    <submittedName>
        <fullName evidence="1">Uncharacterized protein</fullName>
    </submittedName>
</protein>
<accession>A0A482WZB5</accession>
<reference evidence="1 2" key="1">
    <citation type="journal article" date="2017" name="Gigascience">
        <title>Genome sequence of the small brown planthopper, Laodelphax striatellus.</title>
        <authorList>
            <person name="Zhu J."/>
            <person name="Jiang F."/>
            <person name="Wang X."/>
            <person name="Yang P."/>
            <person name="Bao Y."/>
            <person name="Zhao W."/>
            <person name="Wang W."/>
            <person name="Lu H."/>
            <person name="Wang Q."/>
            <person name="Cui N."/>
            <person name="Li J."/>
            <person name="Chen X."/>
            <person name="Luo L."/>
            <person name="Yu J."/>
            <person name="Kang L."/>
            <person name="Cui F."/>
        </authorList>
    </citation>
    <scope>NUCLEOTIDE SEQUENCE [LARGE SCALE GENOMIC DNA]</scope>
    <source>
        <strain evidence="1">Lst14</strain>
    </source>
</reference>